<reference evidence="2 3" key="1">
    <citation type="journal article" date="2019" name="Genome Biol. Evol.">
        <title>Whole-Genome Sequencing of the Giant Devil Catfish, Bagarius yarrelli.</title>
        <authorList>
            <person name="Jiang W."/>
            <person name="Lv Y."/>
            <person name="Cheng L."/>
            <person name="Yang K."/>
            <person name="Chao B."/>
            <person name="Wang X."/>
            <person name="Li Y."/>
            <person name="Pan X."/>
            <person name="You X."/>
            <person name="Zhang Y."/>
            <person name="Yang J."/>
            <person name="Li J."/>
            <person name="Zhang X."/>
            <person name="Liu S."/>
            <person name="Sun C."/>
            <person name="Yang J."/>
            <person name="Shi Q."/>
        </authorList>
    </citation>
    <scope>NUCLEOTIDE SEQUENCE [LARGE SCALE GENOMIC DNA]</scope>
    <source>
        <strain evidence="2">JWS20170419001</strain>
        <tissue evidence="2">Muscle</tissue>
    </source>
</reference>
<proteinExistence type="predicted"/>
<comment type="caution">
    <text evidence="2">The sequence shown here is derived from an EMBL/GenBank/DDBJ whole genome shotgun (WGS) entry which is preliminary data.</text>
</comment>
<keyword evidence="3" id="KW-1185">Reference proteome</keyword>
<evidence type="ECO:0000313" key="2">
    <source>
        <dbReference type="EMBL" id="TUN98266.1"/>
    </source>
</evidence>
<evidence type="ECO:0000313" key="3">
    <source>
        <dbReference type="Proteomes" id="UP000319801"/>
    </source>
</evidence>
<sequence>MPSPAHSDVMPVSNLCCCMSRAGKRGRRTSAGSLDSNMEGSIISGPPQLPQRSPSVLKAPPRPRHSSTNPSSSSTLLGSLFGSKRGKPPPRPPLPAPVSSSHHLTLISHKPHPTDLHHTAQVHLHTHRSQHCSLPQSPPPYQHHHHYDPPPVGLRFHRQHSGHVSMPHRHPQLSHNLQHQHHQLYHHHQRRDPQLVPASASCPISAKPKHCGISTVV</sequence>
<organism evidence="2 3">
    <name type="scientific">Bagarius yarrelli</name>
    <name type="common">Goonch</name>
    <name type="synonym">Bagrus yarrelli</name>
    <dbReference type="NCBI Taxonomy" id="175774"/>
    <lineage>
        <taxon>Eukaryota</taxon>
        <taxon>Metazoa</taxon>
        <taxon>Chordata</taxon>
        <taxon>Craniata</taxon>
        <taxon>Vertebrata</taxon>
        <taxon>Euteleostomi</taxon>
        <taxon>Actinopterygii</taxon>
        <taxon>Neopterygii</taxon>
        <taxon>Teleostei</taxon>
        <taxon>Ostariophysi</taxon>
        <taxon>Siluriformes</taxon>
        <taxon>Sisoridae</taxon>
        <taxon>Sisorinae</taxon>
        <taxon>Bagarius</taxon>
    </lineage>
</organism>
<dbReference type="Proteomes" id="UP000319801">
    <property type="component" value="Unassembled WGS sequence"/>
</dbReference>
<feature type="region of interest" description="Disordered" evidence="1">
    <location>
        <begin position="23"/>
        <end position="114"/>
    </location>
</feature>
<gene>
    <name evidence="2" type="ORF">Baya_16979</name>
</gene>
<dbReference type="OrthoDB" id="9909536at2759"/>
<evidence type="ECO:0000256" key="1">
    <source>
        <dbReference type="SAM" id="MobiDB-lite"/>
    </source>
</evidence>
<dbReference type="AlphaFoldDB" id="A0A556VX90"/>
<name>A0A556VX90_BAGYA</name>
<protein>
    <submittedName>
        <fullName evidence="2">IQ motif and SEC7 domain-containing protein 2</fullName>
    </submittedName>
</protein>
<feature type="compositionally biased region" description="Low complexity" evidence="1">
    <location>
        <begin position="66"/>
        <end position="83"/>
    </location>
</feature>
<feature type="compositionally biased region" description="Polar residues" evidence="1">
    <location>
        <begin position="30"/>
        <end position="39"/>
    </location>
</feature>
<dbReference type="EMBL" id="VCAZ01000407">
    <property type="protein sequence ID" value="TUN98266.1"/>
    <property type="molecule type" value="Genomic_DNA"/>
</dbReference>
<accession>A0A556VX90</accession>